<dbReference type="CDD" id="cd18159">
    <property type="entry name" value="REC_OmpR_NsrR-like"/>
    <property type="match status" value="1"/>
</dbReference>
<dbReference type="GO" id="GO:0000156">
    <property type="term" value="F:phosphorelay response regulator activity"/>
    <property type="evidence" value="ECO:0007669"/>
    <property type="project" value="TreeGrafter"/>
</dbReference>
<feature type="domain" description="OmpR/PhoB-type" evidence="9">
    <location>
        <begin position="127"/>
        <end position="224"/>
    </location>
</feature>
<evidence type="ECO:0000256" key="6">
    <source>
        <dbReference type="PROSITE-ProRule" id="PRU00169"/>
    </source>
</evidence>
<dbReference type="CDD" id="cd00383">
    <property type="entry name" value="trans_reg_C"/>
    <property type="match status" value="1"/>
</dbReference>
<keyword evidence="1 6" id="KW-0597">Phosphoprotein</keyword>
<dbReference type="Pfam" id="PF00072">
    <property type="entry name" value="Response_reg"/>
    <property type="match status" value="1"/>
</dbReference>
<reference evidence="13" key="4">
    <citation type="submission" date="2023-02" db="EMBL/GenBank/DDBJ databases">
        <title>Complete genome sequence of Lactobacillus curvatus CACC879 isolated from Pig feces.</title>
        <authorList>
            <person name="Park S."/>
            <person name="Park M.A."/>
            <person name="Kim D.-H."/>
            <person name="Kim Y."/>
        </authorList>
    </citation>
    <scope>NUCLEOTIDE SEQUENCE</scope>
    <source>
        <strain evidence="13">CACC879</strain>
    </source>
</reference>
<dbReference type="GO" id="GO:0032993">
    <property type="term" value="C:protein-DNA complex"/>
    <property type="evidence" value="ECO:0007669"/>
    <property type="project" value="TreeGrafter"/>
</dbReference>
<dbReference type="Gene3D" id="1.10.10.10">
    <property type="entry name" value="Winged helix-like DNA-binding domain superfamily/Winged helix DNA-binding domain"/>
    <property type="match status" value="1"/>
</dbReference>
<dbReference type="Proteomes" id="UP000825100">
    <property type="component" value="Chromosome"/>
</dbReference>
<keyword evidence="3" id="KW-0805">Transcription regulation</keyword>
<dbReference type="EMBL" id="CP031003">
    <property type="protein sequence ID" value="AXN35392.1"/>
    <property type="molecule type" value="Genomic_DNA"/>
</dbReference>
<dbReference type="SMART" id="SM00862">
    <property type="entry name" value="Trans_reg_C"/>
    <property type="match status" value="1"/>
</dbReference>
<feature type="modified residue" description="4-aspartylphosphate" evidence="6">
    <location>
        <position position="52"/>
    </location>
</feature>
<dbReference type="Gene3D" id="6.10.250.690">
    <property type="match status" value="1"/>
</dbReference>
<organism evidence="11 15">
    <name type="scientific">Latilactobacillus curvatus</name>
    <name type="common">Lactobacillus curvatus</name>
    <dbReference type="NCBI Taxonomy" id="28038"/>
    <lineage>
        <taxon>Bacteria</taxon>
        <taxon>Bacillati</taxon>
        <taxon>Bacillota</taxon>
        <taxon>Bacilli</taxon>
        <taxon>Lactobacillales</taxon>
        <taxon>Lactobacillaceae</taxon>
        <taxon>Latilactobacillus</taxon>
    </lineage>
</organism>
<evidence type="ECO:0000313" key="12">
    <source>
        <dbReference type="EMBL" id="BCX31149.1"/>
    </source>
</evidence>
<keyword evidence="5" id="KW-0804">Transcription</keyword>
<dbReference type="SUPFAM" id="SSF52172">
    <property type="entry name" value="CheY-like"/>
    <property type="match status" value="1"/>
</dbReference>
<dbReference type="InterPro" id="IPR001867">
    <property type="entry name" value="OmpR/PhoB-type_DNA-bd"/>
</dbReference>
<evidence type="ECO:0000256" key="3">
    <source>
        <dbReference type="ARBA" id="ARBA00023015"/>
    </source>
</evidence>
<evidence type="ECO:0000256" key="7">
    <source>
        <dbReference type="PROSITE-ProRule" id="PRU01091"/>
    </source>
</evidence>
<dbReference type="OrthoDB" id="9790442at2"/>
<dbReference type="RefSeq" id="WP_004265750.1">
    <property type="nucleotide sequence ID" value="NZ_AP024685.1"/>
</dbReference>
<feature type="DNA-binding region" description="OmpR/PhoB-type" evidence="7">
    <location>
        <begin position="127"/>
        <end position="224"/>
    </location>
</feature>
<dbReference type="PANTHER" id="PTHR48111">
    <property type="entry name" value="REGULATOR OF RPOS"/>
    <property type="match status" value="1"/>
</dbReference>
<reference evidence="11 15" key="2">
    <citation type="submission" date="2018-07" db="EMBL/GenBank/DDBJ databases">
        <title>Lactobacillus curvatus genome sequence.</title>
        <authorList>
            <person name="Prechtl R."/>
        </authorList>
    </citation>
    <scope>NUCLEOTIDE SEQUENCE [LARGE SCALE GENOMIC DNA]</scope>
    <source>
        <strain evidence="11 15">TMW 1.1928</strain>
    </source>
</reference>
<dbReference type="EMBL" id="CP117683">
    <property type="protein sequence ID" value="WDC91632.1"/>
    <property type="molecule type" value="Genomic_DNA"/>
</dbReference>
<gene>
    <name evidence="10" type="ORF">CG419_02940</name>
    <name evidence="11" type="ORF">DT351_03055</name>
    <name evidence="12" type="ORF">LTWDN19_17160</name>
    <name evidence="13" type="ORF">PSR33_05425</name>
</gene>
<dbReference type="GeneID" id="49610875"/>
<evidence type="ECO:0000313" key="13">
    <source>
        <dbReference type="EMBL" id="WDC91632.1"/>
    </source>
</evidence>
<dbReference type="AlphaFoldDB" id="A0A0B2XMM0"/>
<dbReference type="GO" id="GO:0005829">
    <property type="term" value="C:cytosol"/>
    <property type="evidence" value="ECO:0007669"/>
    <property type="project" value="TreeGrafter"/>
</dbReference>
<proteinExistence type="predicted"/>
<dbReference type="Proteomes" id="UP001215533">
    <property type="component" value="Chromosome"/>
</dbReference>
<dbReference type="InterPro" id="IPR011006">
    <property type="entry name" value="CheY-like_superfamily"/>
</dbReference>
<reference evidence="12 16" key="3">
    <citation type="submission" date="2021-05" db="EMBL/GenBank/DDBJ databases">
        <title>Complete Genome Sequence of Latilactobacillus sp. Strain WDN19, a High D-Aspartate-producing Lactic Acid Bacterium Isolated from a Japanese Pickle.</title>
        <authorList>
            <person name="Kajitani K."/>
            <person name="Takahashi S."/>
        </authorList>
    </citation>
    <scope>NUCLEOTIDE SEQUENCE [LARGE SCALE GENOMIC DNA]</scope>
    <source>
        <strain evidence="12 16">WDN19</strain>
    </source>
</reference>
<dbReference type="SUPFAM" id="SSF46894">
    <property type="entry name" value="C-terminal effector domain of the bipartite response regulators"/>
    <property type="match status" value="1"/>
</dbReference>
<evidence type="ECO:0000313" key="10">
    <source>
        <dbReference type="EMBL" id="ASN59639.1"/>
    </source>
</evidence>
<keyword evidence="4 7" id="KW-0238">DNA-binding</keyword>
<evidence type="ECO:0000259" key="8">
    <source>
        <dbReference type="PROSITE" id="PS50110"/>
    </source>
</evidence>
<reference evidence="10 14" key="1">
    <citation type="submission" date="2017-07" db="EMBL/GenBank/DDBJ databases">
        <title>Lactobacillus curvatus MRS6 whole genome.</title>
        <authorList>
            <person name="Jans C."/>
            <person name="Lagler S."/>
            <person name="Lacroix C."/>
            <person name="Meile L."/>
            <person name="Stevens M.J.A."/>
        </authorList>
    </citation>
    <scope>NUCLEOTIDE SEQUENCE [LARGE SCALE GENOMIC DNA]</scope>
    <source>
        <strain evidence="10 14">MRS6</strain>
    </source>
</reference>
<keyword evidence="16" id="KW-1185">Reference proteome</keyword>
<dbReference type="Pfam" id="PF00486">
    <property type="entry name" value="Trans_reg_C"/>
    <property type="match status" value="1"/>
</dbReference>
<evidence type="ECO:0000313" key="14">
    <source>
        <dbReference type="Proteomes" id="UP000199749"/>
    </source>
</evidence>
<dbReference type="EMBL" id="AP024685">
    <property type="protein sequence ID" value="BCX31149.1"/>
    <property type="molecule type" value="Genomic_DNA"/>
</dbReference>
<protein>
    <submittedName>
        <fullName evidence="11">DNA-binding response regulator</fullName>
    </submittedName>
    <submittedName>
        <fullName evidence="13">Response regulator transcription factor</fullName>
    </submittedName>
</protein>
<dbReference type="PROSITE" id="PS51755">
    <property type="entry name" value="OMPR_PHOB"/>
    <property type="match status" value="1"/>
</dbReference>
<dbReference type="STRING" id="28038.BCY75_04925"/>
<name>A0A0B2XMM0_LATCU</name>
<sequence>MFEIMIVEDDPTIANLIAENLNKWQLHANITTDFDTIFDQFLTNKPHLILLDINLPVYDGFYWCRKIREVSKVPIIFISSRSTNMDMVMSMNMGGDDFVNKPFSMEVLIAKINALLRRTYNYVDQNADIIEHNGLMINLQSGGAQVGETTIDLSKNEYKLLQFLMRQHGQIVSREKLLRALWDDERFVDDNTLTVNINRLRKKIESAGLEDYIQTKIGQGYIIP</sequence>
<dbReference type="InterPro" id="IPR036388">
    <property type="entry name" value="WH-like_DNA-bd_sf"/>
</dbReference>
<dbReference type="InterPro" id="IPR039420">
    <property type="entry name" value="WalR-like"/>
</dbReference>
<dbReference type="PANTHER" id="PTHR48111:SF43">
    <property type="entry name" value="STAGE 0 SPORULATION PROTEIN A HOMOLOG"/>
    <property type="match status" value="1"/>
</dbReference>
<dbReference type="Proteomes" id="UP000257607">
    <property type="component" value="Chromosome"/>
</dbReference>
<dbReference type="PROSITE" id="PS50110">
    <property type="entry name" value="RESPONSE_REGULATORY"/>
    <property type="match status" value="1"/>
</dbReference>
<dbReference type="Proteomes" id="UP000199749">
    <property type="component" value="Chromosome"/>
</dbReference>
<dbReference type="InterPro" id="IPR001789">
    <property type="entry name" value="Sig_transdc_resp-reg_receiver"/>
</dbReference>
<feature type="domain" description="Response regulatory" evidence="8">
    <location>
        <begin position="3"/>
        <end position="116"/>
    </location>
</feature>
<evidence type="ECO:0000313" key="11">
    <source>
        <dbReference type="EMBL" id="AXN35392.1"/>
    </source>
</evidence>
<evidence type="ECO:0000313" key="16">
    <source>
        <dbReference type="Proteomes" id="UP000825100"/>
    </source>
</evidence>
<dbReference type="SMART" id="SM00448">
    <property type="entry name" value="REC"/>
    <property type="match status" value="1"/>
</dbReference>
<evidence type="ECO:0000259" key="9">
    <source>
        <dbReference type="PROSITE" id="PS51755"/>
    </source>
</evidence>
<dbReference type="InterPro" id="IPR016032">
    <property type="entry name" value="Sig_transdc_resp-reg_C-effctor"/>
</dbReference>
<evidence type="ECO:0000256" key="5">
    <source>
        <dbReference type="ARBA" id="ARBA00023163"/>
    </source>
</evidence>
<keyword evidence="2" id="KW-0902">Two-component regulatory system</keyword>
<evidence type="ECO:0000256" key="4">
    <source>
        <dbReference type="ARBA" id="ARBA00023125"/>
    </source>
</evidence>
<dbReference type="GO" id="GO:0000976">
    <property type="term" value="F:transcription cis-regulatory region binding"/>
    <property type="evidence" value="ECO:0007669"/>
    <property type="project" value="TreeGrafter"/>
</dbReference>
<accession>A0A0B2XMM0</accession>
<evidence type="ECO:0000313" key="15">
    <source>
        <dbReference type="Proteomes" id="UP000257607"/>
    </source>
</evidence>
<dbReference type="GO" id="GO:0006355">
    <property type="term" value="P:regulation of DNA-templated transcription"/>
    <property type="evidence" value="ECO:0007669"/>
    <property type="project" value="InterPro"/>
</dbReference>
<dbReference type="KEGG" id="lcv:FBA2_07300"/>
<dbReference type="Gene3D" id="3.40.50.2300">
    <property type="match status" value="1"/>
</dbReference>
<dbReference type="EMBL" id="CP022474">
    <property type="protein sequence ID" value="ASN59639.1"/>
    <property type="molecule type" value="Genomic_DNA"/>
</dbReference>
<evidence type="ECO:0000256" key="2">
    <source>
        <dbReference type="ARBA" id="ARBA00023012"/>
    </source>
</evidence>
<evidence type="ECO:0000256" key="1">
    <source>
        <dbReference type="ARBA" id="ARBA00022553"/>
    </source>
</evidence>